<dbReference type="InterPro" id="IPR000008">
    <property type="entry name" value="C2_dom"/>
</dbReference>
<sequence length="196" mass="21710">MLVVEVLEGRDLKARGASTYVECSVQGLGRTLAKPQRSQSVREVDFPTFNDAEFTFDPLTERDARDGGDLIIKIMDDRDRVVGETTVSLEKLVGGVNRKTLRLDSAGAVVRINARFDDGGKRGGSTKKSVGFASETETDNDNNKLEVDMKVEARYRGKSKYYPGTISRVRLNGTVDINYDDGEKELGVKPEFVRVL</sequence>
<dbReference type="CDD" id="cd00030">
    <property type="entry name" value="C2"/>
    <property type="match status" value="1"/>
</dbReference>
<feature type="region of interest" description="Disordered" evidence="1">
    <location>
        <begin position="120"/>
        <end position="139"/>
    </location>
</feature>
<evidence type="ECO:0000259" key="2">
    <source>
        <dbReference type="SMART" id="SM00239"/>
    </source>
</evidence>
<name>A0A9W6ZWB4_9STRA</name>
<dbReference type="InterPro" id="IPR035892">
    <property type="entry name" value="C2_domain_sf"/>
</dbReference>
<organism evidence="3 4">
    <name type="scientific">Triparma retinervis</name>
    <dbReference type="NCBI Taxonomy" id="2557542"/>
    <lineage>
        <taxon>Eukaryota</taxon>
        <taxon>Sar</taxon>
        <taxon>Stramenopiles</taxon>
        <taxon>Ochrophyta</taxon>
        <taxon>Bolidophyceae</taxon>
        <taxon>Parmales</taxon>
        <taxon>Triparmaceae</taxon>
        <taxon>Triparma</taxon>
    </lineage>
</organism>
<dbReference type="OrthoDB" id="76557at2759"/>
<accession>A0A9W6ZWB4</accession>
<evidence type="ECO:0000256" key="1">
    <source>
        <dbReference type="SAM" id="MobiDB-lite"/>
    </source>
</evidence>
<gene>
    <name evidence="3" type="ORF">TrRE_jg12815</name>
</gene>
<dbReference type="Proteomes" id="UP001165082">
    <property type="component" value="Unassembled WGS sequence"/>
</dbReference>
<evidence type="ECO:0000313" key="3">
    <source>
        <dbReference type="EMBL" id="GMH57085.1"/>
    </source>
</evidence>
<feature type="non-terminal residue" evidence="3">
    <location>
        <position position="196"/>
    </location>
</feature>
<dbReference type="Pfam" id="PF00168">
    <property type="entry name" value="C2"/>
    <property type="match status" value="1"/>
</dbReference>
<comment type="caution">
    <text evidence="3">The sequence shown here is derived from an EMBL/GenBank/DDBJ whole genome shotgun (WGS) entry which is preliminary data.</text>
</comment>
<dbReference type="SMART" id="SM00239">
    <property type="entry name" value="C2"/>
    <property type="match status" value="1"/>
</dbReference>
<feature type="domain" description="C2" evidence="2">
    <location>
        <begin position="1"/>
        <end position="101"/>
    </location>
</feature>
<protein>
    <recommendedName>
        <fullName evidence="2">C2 domain-containing protein</fullName>
    </recommendedName>
</protein>
<dbReference type="Gene3D" id="2.60.40.150">
    <property type="entry name" value="C2 domain"/>
    <property type="match status" value="1"/>
</dbReference>
<keyword evidence="4" id="KW-1185">Reference proteome</keyword>
<dbReference type="EMBL" id="BRXZ01003551">
    <property type="protein sequence ID" value="GMH57085.1"/>
    <property type="molecule type" value="Genomic_DNA"/>
</dbReference>
<dbReference type="Gene3D" id="2.30.30.140">
    <property type="match status" value="1"/>
</dbReference>
<dbReference type="SUPFAM" id="SSF49562">
    <property type="entry name" value="C2 domain (Calcium/lipid-binding domain, CaLB)"/>
    <property type="match status" value="1"/>
</dbReference>
<dbReference type="CDD" id="cd04508">
    <property type="entry name" value="Tudor_SF"/>
    <property type="match status" value="1"/>
</dbReference>
<evidence type="ECO:0000313" key="4">
    <source>
        <dbReference type="Proteomes" id="UP001165082"/>
    </source>
</evidence>
<dbReference type="AlphaFoldDB" id="A0A9W6ZWB4"/>
<proteinExistence type="predicted"/>
<reference evidence="3" key="1">
    <citation type="submission" date="2022-07" db="EMBL/GenBank/DDBJ databases">
        <title>Genome analysis of Parmales, a sister group of diatoms, reveals the evolutionary specialization of diatoms from phago-mixotrophs to photoautotrophs.</title>
        <authorList>
            <person name="Ban H."/>
            <person name="Sato S."/>
            <person name="Yoshikawa S."/>
            <person name="Kazumasa Y."/>
            <person name="Nakamura Y."/>
            <person name="Ichinomiya M."/>
            <person name="Saitoh K."/>
            <person name="Sato N."/>
            <person name="Blanc-Mathieu R."/>
            <person name="Endo H."/>
            <person name="Kuwata A."/>
            <person name="Ogata H."/>
        </authorList>
    </citation>
    <scope>NUCLEOTIDE SEQUENCE</scope>
</reference>